<comment type="caution">
    <text evidence="2">The sequence shown here is derived from an EMBL/GenBank/DDBJ whole genome shotgun (WGS) entry which is preliminary data.</text>
</comment>
<gene>
    <name evidence="2" type="ORF">GQ607_005988</name>
</gene>
<sequence length="290" mass="31749">MCLNSRKTFAMSKWDSHRQVFDPTPQRKLSANSSRRWGFCVGLQMVALFTTFFVLIWGRLQLETSQITKYGLGVVHSATILNIFSSGANTLLLNVIVINLPQLLLSITYFNYNALYTYISLATEWDRFCGGTKKGLRVSTKQQGDQRETYFLQLPYRYSLPLAALSSGVHWLMSQSIFLARIEKYAGDNFTETTSCGWSPVGTACVVIAGSNLVGFLVAAASRLLRYGGIPVAGSCSAAIAAACHPDPSEGDSLATLPLSWGVVSTTDYIGHCSFSSKDIEKPIEGGFYA</sequence>
<dbReference type="AlphaFoldDB" id="A0A8H3ZP99"/>
<evidence type="ECO:0000256" key="1">
    <source>
        <dbReference type="SAM" id="Phobius"/>
    </source>
</evidence>
<keyword evidence="3" id="KW-1185">Reference proteome</keyword>
<protein>
    <submittedName>
        <fullName evidence="2">Uncharacterized protein</fullName>
    </submittedName>
</protein>
<dbReference type="Proteomes" id="UP000434172">
    <property type="component" value="Unassembled WGS sequence"/>
</dbReference>
<feature type="transmembrane region" description="Helical" evidence="1">
    <location>
        <begin position="37"/>
        <end position="60"/>
    </location>
</feature>
<keyword evidence="1" id="KW-0472">Membrane</keyword>
<reference evidence="2 3" key="1">
    <citation type="submission" date="2019-12" db="EMBL/GenBank/DDBJ databases">
        <title>A genome sequence resource for the geographically widespread anthracnose pathogen Colletotrichum asianum.</title>
        <authorList>
            <person name="Meng Y."/>
        </authorList>
    </citation>
    <scope>NUCLEOTIDE SEQUENCE [LARGE SCALE GENOMIC DNA]</scope>
    <source>
        <strain evidence="2 3">ICMP 18580</strain>
    </source>
</reference>
<dbReference type="PANTHER" id="PTHR35395">
    <property type="entry name" value="DUF6536 DOMAIN-CONTAINING PROTEIN"/>
    <property type="match status" value="1"/>
</dbReference>
<keyword evidence="1" id="KW-1133">Transmembrane helix</keyword>
<dbReference type="EMBL" id="WOWK01000028">
    <property type="protein sequence ID" value="KAF0326648.1"/>
    <property type="molecule type" value="Genomic_DNA"/>
</dbReference>
<name>A0A8H3ZP99_9PEZI</name>
<dbReference type="PANTHER" id="PTHR35395:SF1">
    <property type="entry name" value="DUF6536 DOMAIN-CONTAINING PROTEIN"/>
    <property type="match status" value="1"/>
</dbReference>
<evidence type="ECO:0000313" key="2">
    <source>
        <dbReference type="EMBL" id="KAF0326648.1"/>
    </source>
</evidence>
<organism evidence="2 3">
    <name type="scientific">Colletotrichum asianum</name>
    <dbReference type="NCBI Taxonomy" id="702518"/>
    <lineage>
        <taxon>Eukaryota</taxon>
        <taxon>Fungi</taxon>
        <taxon>Dikarya</taxon>
        <taxon>Ascomycota</taxon>
        <taxon>Pezizomycotina</taxon>
        <taxon>Sordariomycetes</taxon>
        <taxon>Hypocreomycetidae</taxon>
        <taxon>Glomerellales</taxon>
        <taxon>Glomerellaceae</taxon>
        <taxon>Colletotrichum</taxon>
        <taxon>Colletotrichum gloeosporioides species complex</taxon>
    </lineage>
</organism>
<evidence type="ECO:0000313" key="3">
    <source>
        <dbReference type="Proteomes" id="UP000434172"/>
    </source>
</evidence>
<proteinExistence type="predicted"/>
<accession>A0A8H3ZP99</accession>
<keyword evidence="1" id="KW-0812">Transmembrane</keyword>
<feature type="transmembrane region" description="Helical" evidence="1">
    <location>
        <begin position="80"/>
        <end position="100"/>
    </location>
</feature>
<dbReference type="OrthoDB" id="4850512at2759"/>